<dbReference type="GeneID" id="37286902"/>
<gene>
    <name evidence="1" type="ORF">DU484_07950</name>
</gene>
<name>A0A345EC67_9EURY</name>
<sequence length="93" mass="10306">MPLNEIATTMGEIGSGAWELRIEGGETIDAFFDEVEVSEERGFHAEGRNEERGMLYELTTGKQPGGPVRLRRRPLDSEEWEEAGAVVEAVKQG</sequence>
<dbReference type="EMBL" id="CP031148">
    <property type="protein sequence ID" value="AXG09789.1"/>
    <property type="molecule type" value="Genomic_DNA"/>
</dbReference>
<accession>A0A345EC67</accession>
<dbReference type="Proteomes" id="UP000252985">
    <property type="component" value="Chromosome"/>
</dbReference>
<evidence type="ECO:0000313" key="1">
    <source>
        <dbReference type="EMBL" id="AXG09789.1"/>
    </source>
</evidence>
<proteinExistence type="predicted"/>
<organism evidence="1 2">
    <name type="scientific">Haloplanus rubicundus</name>
    <dbReference type="NCBI Taxonomy" id="1547898"/>
    <lineage>
        <taxon>Archaea</taxon>
        <taxon>Methanobacteriati</taxon>
        <taxon>Methanobacteriota</taxon>
        <taxon>Stenosarchaea group</taxon>
        <taxon>Halobacteria</taxon>
        <taxon>Halobacteriales</taxon>
        <taxon>Haloferacaceae</taxon>
        <taxon>Haloplanus</taxon>
    </lineage>
</organism>
<dbReference type="AlphaFoldDB" id="A0A345EC67"/>
<dbReference type="RefSeq" id="WP_114605634.1">
    <property type="nucleotide sequence ID" value="NZ_CP031148.1"/>
</dbReference>
<dbReference type="KEGG" id="haq:DU484_07950"/>
<evidence type="ECO:0000313" key="2">
    <source>
        <dbReference type="Proteomes" id="UP000252985"/>
    </source>
</evidence>
<reference evidence="1 2" key="1">
    <citation type="submission" date="2018-07" db="EMBL/GenBank/DDBJ databases">
        <title>Genome sequences of Haloplanus sp. CBA1112.</title>
        <authorList>
            <person name="Kim Y.B."/>
            <person name="Roh S.W."/>
        </authorList>
    </citation>
    <scope>NUCLEOTIDE SEQUENCE [LARGE SCALE GENOMIC DNA]</scope>
    <source>
        <strain evidence="1 2">CBA1112</strain>
    </source>
</reference>
<protein>
    <submittedName>
        <fullName evidence="1">Uncharacterized protein</fullName>
    </submittedName>
</protein>